<feature type="transmembrane region" description="Helical" evidence="1">
    <location>
        <begin position="6"/>
        <end position="25"/>
    </location>
</feature>
<dbReference type="EMBL" id="JAUSUP010000001">
    <property type="protein sequence ID" value="MDQ0350423.1"/>
    <property type="molecule type" value="Genomic_DNA"/>
</dbReference>
<keyword evidence="1" id="KW-0812">Transmembrane</keyword>
<proteinExistence type="predicted"/>
<accession>A0ABU0DPP1</accession>
<gene>
    <name evidence="2" type="ORF">J2R98_000226</name>
</gene>
<evidence type="ECO:0000313" key="2">
    <source>
        <dbReference type="EMBL" id="MDQ0350423.1"/>
    </source>
</evidence>
<comment type="caution">
    <text evidence="2">The sequence shown here is derived from an EMBL/GenBank/DDBJ whole genome shotgun (WGS) entry which is preliminary data.</text>
</comment>
<name>A0ABU0DPP1_9BACI</name>
<dbReference type="Proteomes" id="UP001236723">
    <property type="component" value="Unassembled WGS sequence"/>
</dbReference>
<protein>
    <recommendedName>
        <fullName evidence="4">Phage protein</fullName>
    </recommendedName>
</protein>
<keyword evidence="1" id="KW-0472">Membrane</keyword>
<sequence length="30" mass="3257">MEPIELTMGIVSLGVIAYLIGSCYIDNVKN</sequence>
<evidence type="ECO:0008006" key="4">
    <source>
        <dbReference type="Google" id="ProtNLM"/>
    </source>
</evidence>
<organism evidence="2 3">
    <name type="scientific">Alkalibacillus filiformis</name>
    <dbReference type="NCBI Taxonomy" id="200990"/>
    <lineage>
        <taxon>Bacteria</taxon>
        <taxon>Bacillati</taxon>
        <taxon>Bacillota</taxon>
        <taxon>Bacilli</taxon>
        <taxon>Bacillales</taxon>
        <taxon>Bacillaceae</taxon>
        <taxon>Alkalibacillus</taxon>
    </lineage>
</organism>
<evidence type="ECO:0000313" key="3">
    <source>
        <dbReference type="Proteomes" id="UP001236723"/>
    </source>
</evidence>
<reference evidence="2 3" key="1">
    <citation type="submission" date="2023-07" db="EMBL/GenBank/DDBJ databases">
        <title>Genomic Encyclopedia of Type Strains, Phase IV (KMG-IV): sequencing the most valuable type-strain genomes for metagenomic binning, comparative biology and taxonomic classification.</title>
        <authorList>
            <person name="Goeker M."/>
        </authorList>
    </citation>
    <scope>NUCLEOTIDE SEQUENCE [LARGE SCALE GENOMIC DNA]</scope>
    <source>
        <strain evidence="2 3">DSM 15448</strain>
    </source>
</reference>
<keyword evidence="1" id="KW-1133">Transmembrane helix</keyword>
<keyword evidence="3" id="KW-1185">Reference proteome</keyword>
<evidence type="ECO:0000256" key="1">
    <source>
        <dbReference type="SAM" id="Phobius"/>
    </source>
</evidence>